<dbReference type="GO" id="GO:0046872">
    <property type="term" value="F:metal ion binding"/>
    <property type="evidence" value="ECO:0007669"/>
    <property type="project" value="InterPro"/>
</dbReference>
<dbReference type="AlphaFoldDB" id="A0A1Z4C152"/>
<dbReference type="SUPFAM" id="SSF56281">
    <property type="entry name" value="Metallo-hydrolase/oxidoreductase"/>
    <property type="match status" value="1"/>
</dbReference>
<evidence type="ECO:0000256" key="1">
    <source>
        <dbReference type="ARBA" id="ARBA00001917"/>
    </source>
</evidence>
<reference evidence="6 7" key="1">
    <citation type="submission" date="2017-06" db="EMBL/GenBank/DDBJ databases">
        <title>Genome Sequencing of the methanotroph Methylovulum psychrotolerants str. HV10-M2 isolated from a high-altitude environment.</title>
        <authorList>
            <person name="Mateos-Rivera A."/>
        </authorList>
    </citation>
    <scope>NUCLEOTIDE SEQUENCE [LARGE SCALE GENOMIC DNA]</scope>
    <source>
        <strain evidence="6 7">HV10_M2</strain>
    </source>
</reference>
<dbReference type="Pfam" id="PF00258">
    <property type="entry name" value="Flavodoxin_1"/>
    <property type="match status" value="1"/>
</dbReference>
<dbReference type="GO" id="GO:0016787">
    <property type="term" value="F:hydrolase activity"/>
    <property type="evidence" value="ECO:0007669"/>
    <property type="project" value="UniProtKB-KW"/>
</dbReference>
<dbReference type="SMART" id="SM00849">
    <property type="entry name" value="Lactamase_B"/>
    <property type="match status" value="1"/>
</dbReference>
<comment type="cofactor">
    <cofactor evidence="1">
        <name>FMN</name>
        <dbReference type="ChEBI" id="CHEBI:58210"/>
    </cofactor>
</comment>
<dbReference type="InterPro" id="IPR036866">
    <property type="entry name" value="RibonucZ/Hydroxyglut_hydro"/>
</dbReference>
<dbReference type="InterPro" id="IPR001226">
    <property type="entry name" value="Flavodoxin_CS"/>
</dbReference>
<dbReference type="Proteomes" id="UP000197019">
    <property type="component" value="Chromosome"/>
</dbReference>
<name>A0A1Z4C152_9GAMM</name>
<evidence type="ECO:0000256" key="2">
    <source>
        <dbReference type="ARBA" id="ARBA00007121"/>
    </source>
</evidence>
<evidence type="ECO:0000256" key="4">
    <source>
        <dbReference type="ARBA" id="ARBA00022643"/>
    </source>
</evidence>
<sequence>MNKPPILSLGGIPQAVALSERVHWIGALDPNLRTFDIILKTANGTSYNAYLVRGSAGVAIIDTVKENFAADFFARLETVACYDEISVIVLNHLEPDHTGALPELMRRAPQARLYISQKAQTMVKALLKQDDLAYTPVLTGDSVTLGDRTLQFLHTPYLHWPDTQCTYLPEENTLFSGDVFGCHFCDNRLFNDEVGDFRFSFEYYYAHIMRPFKDYVNRALDLIEPLLPLTNIAPAHGPLLRDRPHRYVRRYRELSQSALHSDIHDGEKTLLIFYISSYGNTRRMAEAIYEGAMSIDQVRVSLYDLEGSELAPFVDLIEGADGIVFGTPTINGDAVKPVWDLLSSLVVINLKSKVGGVFGSYGWTGEAVKMVEDRLRGLKLRVPVPGLRIKLIPTDEEIELCRGFGRELAQELNGLRQSKVIDMADLA</sequence>
<evidence type="ECO:0000313" key="6">
    <source>
        <dbReference type="EMBL" id="ASF47219.1"/>
    </source>
</evidence>
<keyword evidence="7" id="KW-1185">Reference proteome</keyword>
<keyword evidence="4" id="KW-0288">FMN</keyword>
<dbReference type="PROSITE" id="PS50902">
    <property type="entry name" value="FLAVODOXIN_LIKE"/>
    <property type="match status" value="1"/>
</dbReference>
<evidence type="ECO:0000256" key="3">
    <source>
        <dbReference type="ARBA" id="ARBA00022630"/>
    </source>
</evidence>
<dbReference type="GO" id="GO:0009055">
    <property type="term" value="F:electron transfer activity"/>
    <property type="evidence" value="ECO:0007669"/>
    <property type="project" value="InterPro"/>
</dbReference>
<dbReference type="Gene3D" id="3.40.50.360">
    <property type="match status" value="1"/>
</dbReference>
<dbReference type="RefSeq" id="WP_088620091.1">
    <property type="nucleotide sequence ID" value="NZ_CP022129.1"/>
</dbReference>
<dbReference type="InterPro" id="IPR016440">
    <property type="entry name" value="Rubredoxin-O_OxRdtase"/>
</dbReference>
<dbReference type="PANTHER" id="PTHR43717">
    <property type="entry name" value="ANAEROBIC NITRIC OXIDE REDUCTASE FLAVORUBREDOXIN"/>
    <property type="match status" value="1"/>
</dbReference>
<dbReference type="OrthoDB" id="9800607at2"/>
<evidence type="ECO:0000313" key="7">
    <source>
        <dbReference type="Proteomes" id="UP000197019"/>
    </source>
</evidence>
<accession>A0A1Z4C152</accession>
<gene>
    <name evidence="6" type="ORF">CEK71_14720</name>
</gene>
<dbReference type="SUPFAM" id="SSF52218">
    <property type="entry name" value="Flavoproteins"/>
    <property type="match status" value="1"/>
</dbReference>
<feature type="domain" description="Flavodoxin-like" evidence="5">
    <location>
        <begin position="270"/>
        <end position="409"/>
    </location>
</feature>
<keyword evidence="3" id="KW-0285">Flavoprotein</keyword>
<dbReference type="PANTHER" id="PTHR43717:SF1">
    <property type="entry name" value="ANAEROBIC NITRIC OXIDE REDUCTASE FLAVORUBREDOXIN"/>
    <property type="match status" value="1"/>
</dbReference>
<dbReference type="InterPro" id="IPR008254">
    <property type="entry name" value="Flavodoxin/NO_synth"/>
</dbReference>
<dbReference type="EMBL" id="CP022129">
    <property type="protein sequence ID" value="ASF47219.1"/>
    <property type="molecule type" value="Genomic_DNA"/>
</dbReference>
<dbReference type="Pfam" id="PF19583">
    <property type="entry name" value="ODP"/>
    <property type="match status" value="1"/>
</dbReference>
<dbReference type="InterPro" id="IPR029039">
    <property type="entry name" value="Flavoprotein-like_sf"/>
</dbReference>
<evidence type="ECO:0000259" key="5">
    <source>
        <dbReference type="PROSITE" id="PS50902"/>
    </source>
</evidence>
<dbReference type="PIRSF" id="PIRSF005243">
    <property type="entry name" value="ROO"/>
    <property type="match status" value="1"/>
</dbReference>
<proteinExistence type="inferred from homology"/>
<keyword evidence="6" id="KW-0378">Hydrolase</keyword>
<dbReference type="InterPro" id="IPR001279">
    <property type="entry name" value="Metallo-B-lactamas"/>
</dbReference>
<dbReference type="Gene3D" id="3.60.15.10">
    <property type="entry name" value="Ribonuclease Z/Hydroxyacylglutathione hydrolase-like"/>
    <property type="match status" value="1"/>
</dbReference>
<dbReference type="CDD" id="cd07709">
    <property type="entry name" value="flavodiiron_proteins_MBL-fold"/>
    <property type="match status" value="1"/>
</dbReference>
<dbReference type="GO" id="GO:0016491">
    <property type="term" value="F:oxidoreductase activity"/>
    <property type="evidence" value="ECO:0007669"/>
    <property type="project" value="InterPro"/>
</dbReference>
<protein>
    <submittedName>
        <fullName evidence="6">MBL fold metallo-hydrolase</fullName>
    </submittedName>
</protein>
<dbReference type="InterPro" id="IPR045761">
    <property type="entry name" value="ODP_dom"/>
</dbReference>
<dbReference type="GO" id="GO:0010181">
    <property type="term" value="F:FMN binding"/>
    <property type="evidence" value="ECO:0007669"/>
    <property type="project" value="InterPro"/>
</dbReference>
<dbReference type="KEGG" id="mpsy:CEK71_14720"/>
<comment type="similarity">
    <text evidence="2">In the N-terminal section; belongs to the zinc metallo-hydrolase group 3 family.</text>
</comment>
<organism evidence="6 7">
    <name type="scientific">Methylovulum psychrotolerans</name>
    <dbReference type="NCBI Taxonomy" id="1704499"/>
    <lineage>
        <taxon>Bacteria</taxon>
        <taxon>Pseudomonadati</taxon>
        <taxon>Pseudomonadota</taxon>
        <taxon>Gammaproteobacteria</taxon>
        <taxon>Methylococcales</taxon>
        <taxon>Methylococcaceae</taxon>
        <taxon>Methylovulum</taxon>
    </lineage>
</organism>
<dbReference type="PROSITE" id="PS00201">
    <property type="entry name" value="FLAVODOXIN"/>
    <property type="match status" value="1"/>
</dbReference>